<reference evidence="2" key="1">
    <citation type="journal article" date="2012" name="Proc. Natl. Acad. Sci. U.S.A.">
        <title>Antigenic diversity is generated by distinct evolutionary mechanisms in African trypanosome species.</title>
        <authorList>
            <person name="Jackson A.P."/>
            <person name="Berry A."/>
            <person name="Aslett M."/>
            <person name="Allison H.C."/>
            <person name="Burton P."/>
            <person name="Vavrova-Anderson J."/>
            <person name="Brown R."/>
            <person name="Browne H."/>
            <person name="Corton N."/>
            <person name="Hauser H."/>
            <person name="Gamble J."/>
            <person name="Gilderthorp R."/>
            <person name="Marcello L."/>
            <person name="McQuillan J."/>
            <person name="Otto T.D."/>
            <person name="Quail M.A."/>
            <person name="Sanders M.J."/>
            <person name="van Tonder A."/>
            <person name="Ginger M.L."/>
            <person name="Field M.C."/>
            <person name="Barry J.D."/>
            <person name="Hertz-Fowler C."/>
            <person name="Berriman M."/>
        </authorList>
    </citation>
    <scope>NUCLEOTIDE SEQUENCE</scope>
    <source>
        <strain evidence="2">IL3000</strain>
    </source>
</reference>
<name>G0UNW3_TRYCI</name>
<protein>
    <submittedName>
        <fullName evidence="2">Uncharacterized protein</fullName>
    </submittedName>
</protein>
<sequence>MGSLPAIDLRVETLRLAYGSLLRLFLYPLAYYTGRGLFSQYVLRHKGSLTAWRRCIPPYVASQGLEIGVSLLICPVRYLAAVSTPRFMLDYMLTGWSEVLRSLDLFSPGKYVSYADYAFSSISEWNLDFFTWQVPAAVLTLAKVWYRRRRLGAQNCRTLRVLLMLPLQLFLRAYLSSFSIMLPETGEEALEAVIAVVLEGAVTSYIAHHTAVVEEREDGKLALVGRNEEQSEGSNAMSLAGEVKTE</sequence>
<organism evidence="2">
    <name type="scientific">Trypanosoma congolense (strain IL3000)</name>
    <dbReference type="NCBI Taxonomy" id="1068625"/>
    <lineage>
        <taxon>Eukaryota</taxon>
        <taxon>Discoba</taxon>
        <taxon>Euglenozoa</taxon>
        <taxon>Kinetoplastea</taxon>
        <taxon>Metakinetoplastina</taxon>
        <taxon>Trypanosomatida</taxon>
        <taxon>Trypanosomatidae</taxon>
        <taxon>Trypanosoma</taxon>
        <taxon>Nannomonas</taxon>
    </lineage>
</organism>
<feature type="region of interest" description="Disordered" evidence="1">
    <location>
        <begin position="226"/>
        <end position="246"/>
    </location>
</feature>
<dbReference type="VEuPathDB" id="TriTrypDB:TcIL3000_6_3240"/>
<proteinExistence type="predicted"/>
<evidence type="ECO:0000256" key="1">
    <source>
        <dbReference type="SAM" id="MobiDB-lite"/>
    </source>
</evidence>
<dbReference type="AlphaFoldDB" id="G0UNW3"/>
<evidence type="ECO:0000313" key="2">
    <source>
        <dbReference type="EMBL" id="CCC91074.1"/>
    </source>
</evidence>
<gene>
    <name evidence="2" type="ORF">TCIL3000_6_3240</name>
</gene>
<dbReference type="EMBL" id="HE575319">
    <property type="protein sequence ID" value="CCC91074.1"/>
    <property type="molecule type" value="Genomic_DNA"/>
</dbReference>
<accession>G0UNW3</accession>